<dbReference type="EMBL" id="LNQR01000060">
    <property type="protein sequence ID" value="KWT85553.1"/>
    <property type="molecule type" value="Genomic_DNA"/>
</dbReference>
<evidence type="ECO:0000259" key="4">
    <source>
        <dbReference type="PROSITE" id="PS50110"/>
    </source>
</evidence>
<dbReference type="SUPFAM" id="SSF52172">
    <property type="entry name" value="CheY-like"/>
    <property type="match status" value="1"/>
</dbReference>
<evidence type="ECO:0000256" key="2">
    <source>
        <dbReference type="ARBA" id="ARBA00022777"/>
    </source>
</evidence>
<proteinExistence type="predicted"/>
<dbReference type="Pfam" id="PF00072">
    <property type="entry name" value="Response_reg"/>
    <property type="match status" value="1"/>
</dbReference>
<dbReference type="Proteomes" id="UP000060487">
    <property type="component" value="Unassembled WGS sequence"/>
</dbReference>
<evidence type="ECO:0000256" key="3">
    <source>
        <dbReference type="PROSITE-ProRule" id="PRU00169"/>
    </source>
</evidence>
<keyword evidence="6" id="KW-1185">Reference proteome</keyword>
<dbReference type="SMART" id="SM00448">
    <property type="entry name" value="REC"/>
    <property type="match status" value="1"/>
</dbReference>
<dbReference type="InterPro" id="IPR029016">
    <property type="entry name" value="GAF-like_dom_sf"/>
</dbReference>
<organism evidence="5 6">
    <name type="scientific">Candidatus Magnetominusculus xianensis</name>
    <dbReference type="NCBI Taxonomy" id="1748249"/>
    <lineage>
        <taxon>Bacteria</taxon>
        <taxon>Pseudomonadati</taxon>
        <taxon>Nitrospirota</taxon>
        <taxon>Nitrospiria</taxon>
        <taxon>Nitrospirales</taxon>
        <taxon>Nitrospiraceae</taxon>
        <taxon>Candidatus Magnetominusculus</taxon>
    </lineage>
</organism>
<dbReference type="InterPro" id="IPR011006">
    <property type="entry name" value="CheY-like_superfamily"/>
</dbReference>
<comment type="caution">
    <text evidence="5">The sequence shown here is derived from an EMBL/GenBank/DDBJ whole genome shotgun (WGS) entry which is preliminary data.</text>
</comment>
<reference evidence="5 6" key="1">
    <citation type="submission" date="2015-11" db="EMBL/GenBank/DDBJ databases">
        <authorList>
            <person name="Lin W."/>
        </authorList>
    </citation>
    <scope>NUCLEOTIDE SEQUENCE [LARGE SCALE GENOMIC DNA]</scope>
    <source>
        <strain evidence="5 6">HCH-1</strain>
    </source>
</reference>
<accession>A0ABR5SF56</accession>
<dbReference type="InterPro" id="IPR001789">
    <property type="entry name" value="Sig_transdc_resp-reg_receiver"/>
</dbReference>
<dbReference type="Gene3D" id="3.40.50.2300">
    <property type="match status" value="1"/>
</dbReference>
<dbReference type="InterPro" id="IPR003018">
    <property type="entry name" value="GAF"/>
</dbReference>
<name>A0ABR5SF56_9BACT</name>
<dbReference type="SMART" id="SM00065">
    <property type="entry name" value="GAF"/>
    <property type="match status" value="1"/>
</dbReference>
<dbReference type="InterPro" id="IPR052048">
    <property type="entry name" value="ST_Response_Regulator"/>
</dbReference>
<dbReference type="PANTHER" id="PTHR43228:SF6">
    <property type="entry name" value="RESPONSE REGULATOR RECEIVER"/>
    <property type="match status" value="1"/>
</dbReference>
<evidence type="ECO:0000313" key="6">
    <source>
        <dbReference type="Proteomes" id="UP000060487"/>
    </source>
</evidence>
<dbReference type="Gene3D" id="3.30.450.40">
    <property type="match status" value="1"/>
</dbReference>
<dbReference type="PANTHER" id="PTHR43228">
    <property type="entry name" value="TWO-COMPONENT RESPONSE REGULATOR"/>
    <property type="match status" value="1"/>
</dbReference>
<dbReference type="RefSeq" id="WP_085052306.1">
    <property type="nucleotide sequence ID" value="NZ_LNQR01000060.1"/>
</dbReference>
<feature type="modified residue" description="4-aspartylphosphate" evidence="3">
    <location>
        <position position="67"/>
    </location>
</feature>
<keyword evidence="1" id="KW-0808">Transferase</keyword>
<gene>
    <name evidence="5" type="ORF">ASN18_1687</name>
</gene>
<feature type="domain" description="Response regulatory" evidence="4">
    <location>
        <begin position="17"/>
        <end position="132"/>
    </location>
</feature>
<dbReference type="SUPFAM" id="SSF55781">
    <property type="entry name" value="GAF domain-like"/>
    <property type="match status" value="1"/>
</dbReference>
<dbReference type="CDD" id="cd17534">
    <property type="entry name" value="REC_DC-like"/>
    <property type="match status" value="1"/>
</dbReference>
<evidence type="ECO:0000256" key="1">
    <source>
        <dbReference type="ARBA" id="ARBA00022679"/>
    </source>
</evidence>
<keyword evidence="2" id="KW-0418">Kinase</keyword>
<keyword evidence="3" id="KW-0597">Phosphoprotein</keyword>
<dbReference type="PROSITE" id="PS50110">
    <property type="entry name" value="RESPONSE_REGULATORY"/>
    <property type="match status" value="1"/>
</dbReference>
<dbReference type="Pfam" id="PF13492">
    <property type="entry name" value="GAF_3"/>
    <property type="match status" value="1"/>
</dbReference>
<protein>
    <submittedName>
        <fullName evidence="5">Two-component system response regulator</fullName>
    </submittedName>
</protein>
<sequence>MEPSTNMLEGAMSSGISILVVEDEIITARDIEAKLKKLGHAVVGIASSGEEAIQKAAELTPDMILMDITLEGKMDGIEASIEIDKHQNLPIIYLTAHTDLITLHRAKVTEPHGYIVKPFTQRDLIITISMALYKHRMEMKLKIMNQMLSLFLQPISLEKKLQQALEMIVSIPRMFLQTRGSIYLIDSDPNTLVLKASLSSSECPAVAVGQCLCGLAASSRGVVFADKIDKRHTLQQDGLPHGHYCVPILAGNDLIGVLNIYVKEGHKQDTSEENILTAYANVIANALHSSR</sequence>
<evidence type="ECO:0000313" key="5">
    <source>
        <dbReference type="EMBL" id="KWT85553.1"/>
    </source>
</evidence>